<keyword evidence="1" id="KW-0489">Methyltransferase</keyword>
<gene>
    <name evidence="1" type="ORF">ZEAMMB73_Zm00001d019139</name>
</gene>
<sequence length="62" mass="7126">MSSWITFSEREGKWSFRRSRGEGTWNQENLQLSCVGGKLTNSVVTVQLCVYSVVLLLEVIRF</sequence>
<dbReference type="EMBL" id="CM007650">
    <property type="protein sequence ID" value="ONM52338.1"/>
    <property type="molecule type" value="Genomic_DNA"/>
</dbReference>
<organism evidence="1">
    <name type="scientific">Zea mays</name>
    <name type="common">Maize</name>
    <dbReference type="NCBI Taxonomy" id="4577"/>
    <lineage>
        <taxon>Eukaryota</taxon>
        <taxon>Viridiplantae</taxon>
        <taxon>Streptophyta</taxon>
        <taxon>Embryophyta</taxon>
        <taxon>Tracheophyta</taxon>
        <taxon>Spermatophyta</taxon>
        <taxon>Magnoliopsida</taxon>
        <taxon>Liliopsida</taxon>
        <taxon>Poales</taxon>
        <taxon>Poaceae</taxon>
        <taxon>PACMAD clade</taxon>
        <taxon>Panicoideae</taxon>
        <taxon>Andropogonodae</taxon>
        <taxon>Andropogoneae</taxon>
        <taxon>Tripsacinae</taxon>
        <taxon>Zea</taxon>
    </lineage>
</organism>
<dbReference type="AlphaFoldDB" id="A0A1D6HVT1"/>
<protein>
    <submittedName>
        <fullName evidence="1">Sterol methyltransferase1</fullName>
    </submittedName>
</protein>
<dbReference type="GO" id="GO:0032259">
    <property type="term" value="P:methylation"/>
    <property type="evidence" value="ECO:0007669"/>
    <property type="project" value="UniProtKB-KW"/>
</dbReference>
<reference evidence="1" key="1">
    <citation type="submission" date="2015-12" db="EMBL/GenBank/DDBJ databases">
        <title>Update maize B73 reference genome by single molecule sequencing technologies.</title>
        <authorList>
            <consortium name="Maize Genome Sequencing Project"/>
            <person name="Ware D."/>
        </authorList>
    </citation>
    <scope>NUCLEOTIDE SEQUENCE [LARGE SCALE GENOMIC DNA]</scope>
    <source>
        <tissue evidence="1">Seedling</tissue>
    </source>
</reference>
<evidence type="ECO:0000313" key="1">
    <source>
        <dbReference type="EMBL" id="ONM52338.1"/>
    </source>
</evidence>
<keyword evidence="1" id="KW-0808">Transferase</keyword>
<dbReference type="GO" id="GO:0008168">
    <property type="term" value="F:methyltransferase activity"/>
    <property type="evidence" value="ECO:0007669"/>
    <property type="project" value="UniProtKB-KW"/>
</dbReference>
<accession>A0A1D6HVT1</accession>
<proteinExistence type="predicted"/>
<name>A0A1D6HVT1_MAIZE</name>